<evidence type="ECO:0000256" key="2">
    <source>
        <dbReference type="RuleBase" id="RU363072"/>
    </source>
</evidence>
<reference evidence="3 4" key="1">
    <citation type="submission" date="2015-10" db="EMBL/GenBank/DDBJ databases">
        <title>Draft genome sequence of Novosphingobium fuchskuhlense DSM 25065 isolated from a surface water sample of the southwest basin of Lake Grosse Fuchskuhle.</title>
        <authorList>
            <person name="Ruckert C."/>
            <person name="Winkler A."/>
            <person name="Glaeser J."/>
            <person name="Grossart H.-P."/>
            <person name="Kalinowski J."/>
            <person name="Glaeser S."/>
        </authorList>
    </citation>
    <scope>NUCLEOTIDE SEQUENCE [LARGE SCALE GENOMIC DNA]</scope>
    <source>
        <strain evidence="3 4">FNE08-7</strain>
    </source>
</reference>
<evidence type="ECO:0000256" key="1">
    <source>
        <dbReference type="ARBA" id="ARBA00008769"/>
    </source>
</evidence>
<accession>A0A124JV64</accession>
<dbReference type="STRING" id="1117702.AQZ52_07895"/>
<gene>
    <name evidence="3" type="ORF">AQZ52_07895</name>
</gene>
<comment type="caution">
    <text evidence="3">The sequence shown here is derived from an EMBL/GenBank/DDBJ whole genome shotgun (WGS) entry which is preliminary data.</text>
</comment>
<dbReference type="OrthoDB" id="177316at2"/>
<dbReference type="InterPro" id="IPR038673">
    <property type="entry name" value="OprB_sf"/>
</dbReference>
<dbReference type="AlphaFoldDB" id="A0A124JV64"/>
<comment type="similarity">
    <text evidence="1 2">Belongs to the OprB family.</text>
</comment>
<evidence type="ECO:0000313" key="3">
    <source>
        <dbReference type="EMBL" id="KUR71958.1"/>
    </source>
</evidence>
<organism evidence="3 4">
    <name type="scientific">Novosphingobium fuchskuhlense</name>
    <dbReference type="NCBI Taxonomy" id="1117702"/>
    <lineage>
        <taxon>Bacteria</taxon>
        <taxon>Pseudomonadati</taxon>
        <taxon>Pseudomonadota</taxon>
        <taxon>Alphaproteobacteria</taxon>
        <taxon>Sphingomonadales</taxon>
        <taxon>Sphingomonadaceae</taxon>
        <taxon>Novosphingobium</taxon>
    </lineage>
</organism>
<dbReference type="GO" id="GO:0015288">
    <property type="term" value="F:porin activity"/>
    <property type="evidence" value="ECO:0007669"/>
    <property type="project" value="InterPro"/>
</dbReference>
<keyword evidence="2" id="KW-0732">Signal</keyword>
<dbReference type="InterPro" id="IPR007049">
    <property type="entry name" value="Carb-sel_porin_OprB"/>
</dbReference>
<dbReference type="RefSeq" id="WP_067908159.1">
    <property type="nucleotide sequence ID" value="NZ_KQ954244.1"/>
</dbReference>
<feature type="signal peptide" evidence="2">
    <location>
        <begin position="1"/>
        <end position="27"/>
    </location>
</feature>
<keyword evidence="4" id="KW-1185">Reference proteome</keyword>
<dbReference type="Pfam" id="PF04966">
    <property type="entry name" value="OprB"/>
    <property type="match status" value="1"/>
</dbReference>
<dbReference type="Gene3D" id="2.40.160.180">
    <property type="entry name" value="Carbohydrate-selective porin OprB"/>
    <property type="match status" value="1"/>
</dbReference>
<dbReference type="GO" id="GO:0008643">
    <property type="term" value="P:carbohydrate transport"/>
    <property type="evidence" value="ECO:0007669"/>
    <property type="project" value="InterPro"/>
</dbReference>
<dbReference type="Proteomes" id="UP000058012">
    <property type="component" value="Unassembled WGS sequence"/>
</dbReference>
<proteinExistence type="inferred from homology"/>
<dbReference type="EMBL" id="LLZS01000005">
    <property type="protein sequence ID" value="KUR71958.1"/>
    <property type="molecule type" value="Genomic_DNA"/>
</dbReference>
<evidence type="ECO:0000313" key="4">
    <source>
        <dbReference type="Proteomes" id="UP000058012"/>
    </source>
</evidence>
<dbReference type="PANTHER" id="PTHR37944">
    <property type="entry name" value="PORIN B"/>
    <property type="match status" value="1"/>
</dbReference>
<sequence>MHRPFRLALAALSLTLVGLAAPGTAAAQSALDFGGTYTADVLSALDGSPDRGTDLVGRADAWVDFKGPAAGLDSLAAHLDLIAVHGPDFSGRRIGVYQTISSLEADTLPHVYEAWAQWKPSALVSAKAGLIDLNAEFDIQNTGALFVNSAFGIGPDISQSGLAGPSIFPMTAAALVVRVQHGRKALGLGVFDALAGARHDPRKAALRFPGTTGALLIAEARVPVGTWLLQLGGWHYTTRFDALDPARPPALSRGVYAMLEGAVTRKVSAWVRIGGADARANPIAAYLGGGAVATLGEWRLGLAAAHARLGHAGRTVLAAPDRAHRAETVLELTAQRPVASWLNIQPDLQYVIHPGWAPGAPDTLVAGLRFSFAIPDS</sequence>
<dbReference type="PANTHER" id="PTHR37944:SF1">
    <property type="entry name" value="PORIN B"/>
    <property type="match status" value="1"/>
</dbReference>
<name>A0A124JV64_9SPHN</name>
<dbReference type="GO" id="GO:0016020">
    <property type="term" value="C:membrane"/>
    <property type="evidence" value="ECO:0007669"/>
    <property type="project" value="InterPro"/>
</dbReference>
<dbReference type="InterPro" id="IPR052932">
    <property type="entry name" value="OprB_Porin"/>
</dbReference>
<protein>
    <submittedName>
        <fullName evidence="3">Uncharacterized protein</fullName>
    </submittedName>
</protein>
<feature type="chain" id="PRO_5007229659" evidence="2">
    <location>
        <begin position="28"/>
        <end position="377"/>
    </location>
</feature>